<dbReference type="SUPFAM" id="SSF53850">
    <property type="entry name" value="Periplasmic binding protein-like II"/>
    <property type="match status" value="1"/>
</dbReference>
<reference evidence="6" key="1">
    <citation type="submission" date="2020-01" db="EMBL/GenBank/DDBJ databases">
        <title>Insect and environment-associated Actinomycetes.</title>
        <authorList>
            <person name="Currrie C."/>
            <person name="Chevrette M."/>
            <person name="Carlson C."/>
            <person name="Stubbendieck R."/>
            <person name="Wendt-Pienkowski E."/>
        </authorList>
    </citation>
    <scope>NUCLEOTIDE SEQUENCE</scope>
    <source>
        <strain evidence="6">SID505</strain>
    </source>
</reference>
<evidence type="ECO:0000256" key="2">
    <source>
        <dbReference type="ARBA" id="ARBA00022448"/>
    </source>
</evidence>
<evidence type="ECO:0000256" key="3">
    <source>
        <dbReference type="ARBA" id="ARBA00022729"/>
    </source>
</evidence>
<keyword evidence="3" id="KW-0732">Signal</keyword>
<proteinExistence type="inferred from homology"/>
<evidence type="ECO:0000256" key="4">
    <source>
        <dbReference type="SAM" id="MobiDB-lite"/>
    </source>
</evidence>
<dbReference type="Pfam" id="PF00497">
    <property type="entry name" value="SBP_bac_3"/>
    <property type="match status" value="1"/>
</dbReference>
<evidence type="ECO:0000256" key="1">
    <source>
        <dbReference type="ARBA" id="ARBA00010333"/>
    </source>
</evidence>
<dbReference type="EMBL" id="JAAGMK010000001">
    <property type="protein sequence ID" value="NEB82607.1"/>
    <property type="molecule type" value="Genomic_DNA"/>
</dbReference>
<accession>A0A6G3SHW9</accession>
<feature type="region of interest" description="Disordered" evidence="4">
    <location>
        <begin position="1"/>
        <end position="23"/>
    </location>
</feature>
<dbReference type="GO" id="GO:0005576">
    <property type="term" value="C:extracellular region"/>
    <property type="evidence" value="ECO:0007669"/>
    <property type="project" value="TreeGrafter"/>
</dbReference>
<feature type="compositionally biased region" description="Low complexity" evidence="4">
    <location>
        <begin position="344"/>
        <end position="367"/>
    </location>
</feature>
<dbReference type="AlphaFoldDB" id="A0A6G3SHW9"/>
<feature type="region of interest" description="Disordered" evidence="4">
    <location>
        <begin position="179"/>
        <end position="201"/>
    </location>
</feature>
<dbReference type="InterPro" id="IPR051455">
    <property type="entry name" value="Bact_solute-bind_prot3"/>
</dbReference>
<dbReference type="GO" id="GO:0006865">
    <property type="term" value="P:amino acid transport"/>
    <property type="evidence" value="ECO:0007669"/>
    <property type="project" value="TreeGrafter"/>
</dbReference>
<gene>
    <name evidence="6" type="ORF">G3I43_00170</name>
</gene>
<comment type="caution">
    <text evidence="6">The sequence shown here is derived from an EMBL/GenBank/DDBJ whole genome shotgun (WGS) entry which is preliminary data.</text>
</comment>
<feature type="compositionally biased region" description="Low complexity" evidence="4">
    <location>
        <begin position="181"/>
        <end position="190"/>
    </location>
</feature>
<keyword evidence="2" id="KW-0813">Transport</keyword>
<feature type="region of interest" description="Disordered" evidence="4">
    <location>
        <begin position="337"/>
        <end position="391"/>
    </location>
</feature>
<sequence>MHEEDRPTHQLRARHSPVAGDTPEANELAEWLRARVNGRTPRQLEGLFSFGRTQWSEFLKGRKLIPLWLLDDVVTKLVPAREQQLQRGIGHKLLHDAERAAEARRAAASPAVPPGGTPHEYQVRLDDARQGQIRAQETVQSLTHLIYAFISAMADLNQRCKDLEAERDQARLRLQQQEADTATVNQQRAAANRRRTAEDQQRLAEVEQRLAETERRHAEFEERLVRARREQQEAEDLRIEAFWKAEENRRAFRQLTGEEAPAGSAGQDPGTVEAPQPWEYDHFLETADAQLDSHNDSMDAVREQIGVPVPPVREGTRTIPGRVVPASSADGADIALASGDTVRPSSTDTTDNSSAAPAEGAAPMPESTSRRSPGVEPPGGGAAGRSGRKGNGPRAALIGVACLALLAGGGWFAWDRYSPDSDAKAPRYTLADSATIQRAQSAGVLKIGVKEDQPGLSEDVGTEGSPDWKGFDIEVAKKVAKDLGFGDKFKFVEVGTRSREQRLQSGDVDIVVGSYSITTEREEKVDFSAPYLITDQGMMVYTGDDEERALVEENGKSIRKKIKDPEDFPDGTRVCTVGSSYSEAVLKQFPKTKFELLPPEADYQSCIDGLNEDKNVHVVVTDRPILAGFLKDNPGLSMVPNPLNDSTTRWGIGTRKEDPALIHFLCKSIADLIDSEDNDWHGLFDKEFKETLNKVNVSPLPPGKKERGKC</sequence>
<evidence type="ECO:0000313" key="6">
    <source>
        <dbReference type="EMBL" id="NEB82607.1"/>
    </source>
</evidence>
<dbReference type="PROSITE" id="PS01039">
    <property type="entry name" value="SBP_BACTERIAL_3"/>
    <property type="match status" value="1"/>
</dbReference>
<protein>
    <submittedName>
        <fullName evidence="6">Transporter substrate-binding domain-containing protein</fullName>
    </submittedName>
</protein>
<evidence type="ECO:0000259" key="5">
    <source>
        <dbReference type="SMART" id="SM00062"/>
    </source>
</evidence>
<dbReference type="RefSeq" id="WP_164255973.1">
    <property type="nucleotide sequence ID" value="NZ_JAAGLK010000292.1"/>
</dbReference>
<dbReference type="Gene3D" id="3.40.190.10">
    <property type="entry name" value="Periplasmic binding protein-like II"/>
    <property type="match status" value="2"/>
</dbReference>
<dbReference type="InterPro" id="IPR018313">
    <property type="entry name" value="SBP_3_CS"/>
</dbReference>
<name>A0A6G3SHW9_STRAQ</name>
<dbReference type="InterPro" id="IPR001638">
    <property type="entry name" value="Solute-binding_3/MltF_N"/>
</dbReference>
<dbReference type="SMART" id="SM00062">
    <property type="entry name" value="PBPb"/>
    <property type="match status" value="1"/>
</dbReference>
<comment type="similarity">
    <text evidence="1">Belongs to the bacterial solute-binding protein 3 family.</text>
</comment>
<organism evidence="6">
    <name type="scientific">Streptomyces anulatus</name>
    <name type="common">Streptomyces chrysomallus</name>
    <dbReference type="NCBI Taxonomy" id="1892"/>
    <lineage>
        <taxon>Bacteria</taxon>
        <taxon>Bacillati</taxon>
        <taxon>Actinomycetota</taxon>
        <taxon>Actinomycetes</taxon>
        <taxon>Kitasatosporales</taxon>
        <taxon>Streptomycetaceae</taxon>
        <taxon>Streptomyces</taxon>
    </lineage>
</organism>
<dbReference type="GO" id="GO:0030288">
    <property type="term" value="C:outer membrane-bounded periplasmic space"/>
    <property type="evidence" value="ECO:0007669"/>
    <property type="project" value="TreeGrafter"/>
</dbReference>
<feature type="domain" description="Solute-binding protein family 3/N-terminal" evidence="5">
    <location>
        <begin position="444"/>
        <end position="691"/>
    </location>
</feature>
<dbReference type="PANTHER" id="PTHR30085">
    <property type="entry name" value="AMINO ACID ABC TRANSPORTER PERMEASE"/>
    <property type="match status" value="1"/>
</dbReference>
<dbReference type="PANTHER" id="PTHR30085:SF6">
    <property type="entry name" value="ABC TRANSPORTER GLUTAMINE-BINDING PROTEIN GLNH"/>
    <property type="match status" value="1"/>
</dbReference>